<dbReference type="EMBL" id="CM042880">
    <property type="protein sequence ID" value="KAI4389773.1"/>
    <property type="molecule type" value="Genomic_DNA"/>
</dbReference>
<dbReference type="Proteomes" id="UP001057402">
    <property type="component" value="Chromosome 1"/>
</dbReference>
<accession>A0ACB9SEW5</accession>
<proteinExistence type="predicted"/>
<sequence>MPFIKASITVKRYPAEMLLSSLICLVGAVQSTAVALVAEHHPAAWKVGWDSLLLAPLFILSGITYYVQGLVMKSRGPVFITAFNPLCMFIVTILASVILSEKLYLSSPRNFTLEGTGISSQTTIAPSKSHEKP</sequence>
<reference evidence="2" key="1">
    <citation type="journal article" date="2023" name="Front. Plant Sci.">
        <title>Chromosomal-level genome assembly of Melastoma candidum provides insights into trichome evolution.</title>
        <authorList>
            <person name="Zhong Y."/>
            <person name="Wu W."/>
            <person name="Sun C."/>
            <person name="Zou P."/>
            <person name="Liu Y."/>
            <person name="Dai S."/>
            <person name="Zhou R."/>
        </authorList>
    </citation>
    <scope>NUCLEOTIDE SEQUENCE [LARGE SCALE GENOMIC DNA]</scope>
</reference>
<name>A0ACB9SEW5_9MYRT</name>
<organism evidence="1 2">
    <name type="scientific">Melastoma candidum</name>
    <dbReference type="NCBI Taxonomy" id="119954"/>
    <lineage>
        <taxon>Eukaryota</taxon>
        <taxon>Viridiplantae</taxon>
        <taxon>Streptophyta</taxon>
        <taxon>Embryophyta</taxon>
        <taxon>Tracheophyta</taxon>
        <taxon>Spermatophyta</taxon>
        <taxon>Magnoliopsida</taxon>
        <taxon>eudicotyledons</taxon>
        <taxon>Gunneridae</taxon>
        <taxon>Pentapetalae</taxon>
        <taxon>rosids</taxon>
        <taxon>malvids</taxon>
        <taxon>Myrtales</taxon>
        <taxon>Melastomataceae</taxon>
        <taxon>Melastomatoideae</taxon>
        <taxon>Melastomateae</taxon>
        <taxon>Melastoma</taxon>
    </lineage>
</organism>
<keyword evidence="2" id="KW-1185">Reference proteome</keyword>
<protein>
    <submittedName>
        <fullName evidence="1">Uncharacterized protein</fullName>
    </submittedName>
</protein>
<gene>
    <name evidence="1" type="ORF">MLD38_001960</name>
</gene>
<evidence type="ECO:0000313" key="1">
    <source>
        <dbReference type="EMBL" id="KAI4389773.1"/>
    </source>
</evidence>
<evidence type="ECO:0000313" key="2">
    <source>
        <dbReference type="Proteomes" id="UP001057402"/>
    </source>
</evidence>
<comment type="caution">
    <text evidence="1">The sequence shown here is derived from an EMBL/GenBank/DDBJ whole genome shotgun (WGS) entry which is preliminary data.</text>
</comment>